<dbReference type="GO" id="GO:0016020">
    <property type="term" value="C:membrane"/>
    <property type="evidence" value="ECO:0007669"/>
    <property type="project" value="UniProtKB-SubCell"/>
</dbReference>
<evidence type="ECO:0000256" key="3">
    <source>
        <dbReference type="ARBA" id="ARBA00022692"/>
    </source>
</evidence>
<keyword evidence="3 7" id="KW-0812">Transmembrane</keyword>
<dbReference type="Gene3D" id="1.20.120.1770">
    <property type="match status" value="1"/>
</dbReference>
<dbReference type="CDD" id="cd08760">
    <property type="entry name" value="Cyt_b561_FRRS1_like"/>
    <property type="match status" value="1"/>
</dbReference>
<feature type="transmembrane region" description="Helical" evidence="7">
    <location>
        <begin position="255"/>
        <end position="276"/>
    </location>
</feature>
<dbReference type="AlphaFoldDB" id="A0AA35RLA6"/>
<evidence type="ECO:0000256" key="2">
    <source>
        <dbReference type="ARBA" id="ARBA00022448"/>
    </source>
</evidence>
<feature type="chain" id="PRO_5041432511" evidence="8">
    <location>
        <begin position="22"/>
        <end position="438"/>
    </location>
</feature>
<dbReference type="EMBL" id="CASHTH010001278">
    <property type="protein sequence ID" value="CAI8013604.1"/>
    <property type="molecule type" value="Genomic_DNA"/>
</dbReference>
<feature type="transmembrane region" description="Helical" evidence="7">
    <location>
        <begin position="321"/>
        <end position="341"/>
    </location>
</feature>
<feature type="domain" description="Cytochrome b561" evidence="9">
    <location>
        <begin position="152"/>
        <end position="345"/>
    </location>
</feature>
<keyword evidence="4" id="KW-0249">Electron transport</keyword>
<evidence type="ECO:0000256" key="8">
    <source>
        <dbReference type="SAM" id="SignalP"/>
    </source>
</evidence>
<dbReference type="SMART" id="SM00665">
    <property type="entry name" value="B561"/>
    <property type="match status" value="1"/>
</dbReference>
<keyword evidence="6 7" id="KW-0472">Membrane</keyword>
<comment type="subcellular location">
    <subcellularLocation>
        <location evidence="1">Membrane</location>
    </subcellularLocation>
</comment>
<dbReference type="InterPro" id="IPR006593">
    <property type="entry name" value="Cyt_b561/ferric_Rdtase_TM"/>
</dbReference>
<name>A0AA35RLA6_GEOBA</name>
<evidence type="ECO:0000313" key="10">
    <source>
        <dbReference type="EMBL" id="CAI8013604.1"/>
    </source>
</evidence>
<feature type="transmembrane region" description="Helical" evidence="7">
    <location>
        <begin position="297"/>
        <end position="315"/>
    </location>
</feature>
<feature type="transmembrane region" description="Helical" evidence="7">
    <location>
        <begin position="414"/>
        <end position="435"/>
    </location>
</feature>
<dbReference type="PANTHER" id="PTHR23130:SF171">
    <property type="entry name" value="OS01G0895300 PROTEIN"/>
    <property type="match status" value="1"/>
</dbReference>
<evidence type="ECO:0000259" key="9">
    <source>
        <dbReference type="PROSITE" id="PS50939"/>
    </source>
</evidence>
<feature type="transmembrane region" description="Helical" evidence="7">
    <location>
        <begin position="186"/>
        <end position="209"/>
    </location>
</feature>
<dbReference type="Pfam" id="PF03188">
    <property type="entry name" value="Cytochrom_B561"/>
    <property type="match status" value="1"/>
</dbReference>
<keyword evidence="11" id="KW-1185">Reference proteome</keyword>
<evidence type="ECO:0000256" key="1">
    <source>
        <dbReference type="ARBA" id="ARBA00004370"/>
    </source>
</evidence>
<dbReference type="PROSITE" id="PS50939">
    <property type="entry name" value="CYTOCHROME_B561"/>
    <property type="match status" value="1"/>
</dbReference>
<comment type="caution">
    <text evidence="10">The sequence shown here is derived from an EMBL/GenBank/DDBJ whole genome shotgun (WGS) entry which is preliminary data.</text>
</comment>
<keyword evidence="8" id="KW-0732">Signal</keyword>
<evidence type="ECO:0000256" key="6">
    <source>
        <dbReference type="ARBA" id="ARBA00023136"/>
    </source>
</evidence>
<evidence type="ECO:0000256" key="5">
    <source>
        <dbReference type="ARBA" id="ARBA00022989"/>
    </source>
</evidence>
<dbReference type="PANTHER" id="PTHR23130">
    <property type="entry name" value="CYTOCHROME B561 AND DOMON DOMAIN-CONTAINING PROTEIN"/>
    <property type="match status" value="1"/>
</dbReference>
<feature type="signal peptide" evidence="8">
    <location>
        <begin position="1"/>
        <end position="21"/>
    </location>
</feature>
<evidence type="ECO:0000313" key="11">
    <source>
        <dbReference type="Proteomes" id="UP001174909"/>
    </source>
</evidence>
<sequence>MAVSSQGLLVFTTLLLQVAVSVDDTGSCRTTNYQHGCREEVCQLSVSWRKETKDELSLRVSALALEDNWSTTISLSRASIEVQFTCQRRHGETAHNCSVGCLSANITYHDHHLDCRFTVDDKGTISDLISGPVSLLVSGANDSVGGAQWVSPGCLCDVRNCRDICDSCTTEAGGGGDKCHSILSLLLIRSHAILMVMTFLLLVPLGVAISRYSRPVFPYSWFRAHAAVNSATLVLILLGLGAVLGHTGGKFTAGLHQIAGIICITLLLLQALCGYLRPAAGVSLQRRVFNAVHRINGATILGMGTLAMLLGSVIYRNSIYPLVLLVLVLGVVVELLFFLGLEIVMRRNYMISVPVGYQKVDGGDGEEEGEGGGEGEKGQELQVMNGNAGGAKEAVPKSNVDSKPRQSHTATKRLLDAFTIQAFLFSVAVGILIMYGSH</sequence>
<keyword evidence="5 7" id="KW-1133">Transmembrane helix</keyword>
<protein>
    <submittedName>
        <fullName evidence="10">Ferric-chelate reductase 1</fullName>
    </submittedName>
</protein>
<evidence type="ECO:0000256" key="7">
    <source>
        <dbReference type="SAM" id="Phobius"/>
    </source>
</evidence>
<evidence type="ECO:0000256" key="4">
    <source>
        <dbReference type="ARBA" id="ARBA00022982"/>
    </source>
</evidence>
<organism evidence="10 11">
    <name type="scientific">Geodia barretti</name>
    <name type="common">Barrett's horny sponge</name>
    <dbReference type="NCBI Taxonomy" id="519541"/>
    <lineage>
        <taxon>Eukaryota</taxon>
        <taxon>Metazoa</taxon>
        <taxon>Porifera</taxon>
        <taxon>Demospongiae</taxon>
        <taxon>Heteroscleromorpha</taxon>
        <taxon>Tetractinellida</taxon>
        <taxon>Astrophorina</taxon>
        <taxon>Geodiidae</taxon>
        <taxon>Geodia</taxon>
    </lineage>
</organism>
<feature type="transmembrane region" description="Helical" evidence="7">
    <location>
        <begin position="221"/>
        <end position="243"/>
    </location>
</feature>
<proteinExistence type="predicted"/>
<accession>A0AA35RLA6</accession>
<reference evidence="10" key="1">
    <citation type="submission" date="2023-03" db="EMBL/GenBank/DDBJ databases">
        <authorList>
            <person name="Steffen K."/>
            <person name="Cardenas P."/>
        </authorList>
    </citation>
    <scope>NUCLEOTIDE SEQUENCE</scope>
</reference>
<dbReference type="Proteomes" id="UP001174909">
    <property type="component" value="Unassembled WGS sequence"/>
</dbReference>
<keyword evidence="2" id="KW-0813">Transport</keyword>
<gene>
    <name evidence="10" type="ORF">GBAR_LOCUS8598</name>
</gene>